<keyword evidence="3 6" id="KW-1133">Transmembrane helix</keyword>
<accession>A0AAN9UFU6</accession>
<dbReference type="PANTHER" id="PTHR23502">
    <property type="entry name" value="MAJOR FACILITATOR SUPERFAMILY"/>
    <property type="match status" value="1"/>
</dbReference>
<evidence type="ECO:0000256" key="5">
    <source>
        <dbReference type="SAM" id="MobiDB-lite"/>
    </source>
</evidence>
<dbReference type="AlphaFoldDB" id="A0AAN9UFU6"/>
<evidence type="ECO:0000313" key="7">
    <source>
        <dbReference type="EMBL" id="KAK7746206.1"/>
    </source>
</evidence>
<feature type="transmembrane region" description="Helical" evidence="6">
    <location>
        <begin position="287"/>
        <end position="310"/>
    </location>
</feature>
<keyword evidence="8" id="KW-1185">Reference proteome</keyword>
<evidence type="ECO:0000256" key="4">
    <source>
        <dbReference type="ARBA" id="ARBA00023136"/>
    </source>
</evidence>
<comment type="caution">
    <text evidence="7">The sequence shown here is derived from an EMBL/GenBank/DDBJ whole genome shotgun (WGS) entry which is preliminary data.</text>
</comment>
<evidence type="ECO:0000256" key="2">
    <source>
        <dbReference type="ARBA" id="ARBA00022692"/>
    </source>
</evidence>
<evidence type="ECO:0000256" key="3">
    <source>
        <dbReference type="ARBA" id="ARBA00022989"/>
    </source>
</evidence>
<dbReference type="Proteomes" id="UP001320420">
    <property type="component" value="Unassembled WGS sequence"/>
</dbReference>
<evidence type="ECO:0000256" key="1">
    <source>
        <dbReference type="ARBA" id="ARBA00004141"/>
    </source>
</evidence>
<evidence type="ECO:0000256" key="6">
    <source>
        <dbReference type="SAM" id="Phobius"/>
    </source>
</evidence>
<proteinExistence type="predicted"/>
<dbReference type="EMBL" id="JAKJXP020000099">
    <property type="protein sequence ID" value="KAK7746206.1"/>
    <property type="molecule type" value="Genomic_DNA"/>
</dbReference>
<feature type="region of interest" description="Disordered" evidence="5">
    <location>
        <begin position="46"/>
        <end position="74"/>
    </location>
</feature>
<protein>
    <submittedName>
        <fullName evidence="7">Uncharacterized protein</fullName>
    </submittedName>
</protein>
<dbReference type="GO" id="GO:0005886">
    <property type="term" value="C:plasma membrane"/>
    <property type="evidence" value="ECO:0007669"/>
    <property type="project" value="TreeGrafter"/>
</dbReference>
<feature type="transmembrane region" description="Helical" evidence="6">
    <location>
        <begin position="259"/>
        <end position="281"/>
    </location>
</feature>
<dbReference type="InterPro" id="IPR036259">
    <property type="entry name" value="MFS_trans_sf"/>
</dbReference>
<feature type="transmembrane region" description="Helical" evidence="6">
    <location>
        <begin position="194"/>
        <end position="215"/>
    </location>
</feature>
<feature type="compositionally biased region" description="Basic and acidic residues" evidence="5">
    <location>
        <begin position="56"/>
        <end position="68"/>
    </location>
</feature>
<feature type="transmembrane region" description="Helical" evidence="6">
    <location>
        <begin position="114"/>
        <end position="136"/>
    </location>
</feature>
<evidence type="ECO:0000313" key="8">
    <source>
        <dbReference type="Proteomes" id="UP001320420"/>
    </source>
</evidence>
<sequence>MLSTGPTWRTFNYAVLGFAVAMFVLAFLFVEESAYDRSAHMETSILASGSDGGSGDQEKIEGESKSVERTPSAPSIPARKSFMATLRLWEGIDHEVPFFAMMWRSFTYFLVPQVLWVVTTFGINIGLGALTFNYVFPIKITAPPYNWPVSSSGLGSIGPFVGYLCALPFTSSSDVLAARLTVRNDGIREAEMRLGAMLPGMIIGPIGILVYGLTAQLNLHWIGYFLGTALTSWGGYFFFCFTLAYAVDSYYAETPEMLIAMNIGKQVVSFGLGFGVLDWVLERGYGVVISGIFCAVLLANNLVLIIFMLWGKNIRRYVTGSWLARFHGKAHGNKA</sequence>
<organism evidence="7 8">
    <name type="scientific">Diatrype stigma</name>
    <dbReference type="NCBI Taxonomy" id="117547"/>
    <lineage>
        <taxon>Eukaryota</taxon>
        <taxon>Fungi</taxon>
        <taxon>Dikarya</taxon>
        <taxon>Ascomycota</taxon>
        <taxon>Pezizomycotina</taxon>
        <taxon>Sordariomycetes</taxon>
        <taxon>Xylariomycetidae</taxon>
        <taxon>Xylariales</taxon>
        <taxon>Diatrypaceae</taxon>
        <taxon>Diatrype</taxon>
    </lineage>
</organism>
<dbReference type="GO" id="GO:0022857">
    <property type="term" value="F:transmembrane transporter activity"/>
    <property type="evidence" value="ECO:0007669"/>
    <property type="project" value="TreeGrafter"/>
</dbReference>
<feature type="transmembrane region" description="Helical" evidence="6">
    <location>
        <begin position="156"/>
        <end position="182"/>
    </location>
</feature>
<gene>
    <name evidence="7" type="ORF">SLS62_009422</name>
</gene>
<comment type="subcellular location">
    <subcellularLocation>
        <location evidence="1">Membrane</location>
        <topology evidence="1">Multi-pass membrane protein</topology>
    </subcellularLocation>
</comment>
<keyword evidence="4 6" id="KW-0472">Membrane</keyword>
<feature type="transmembrane region" description="Helical" evidence="6">
    <location>
        <begin position="12"/>
        <end position="30"/>
    </location>
</feature>
<name>A0AAN9UFU6_9PEZI</name>
<reference evidence="7 8" key="1">
    <citation type="submission" date="2024-02" db="EMBL/GenBank/DDBJ databases">
        <title>De novo assembly and annotation of 12 fungi associated with fruit tree decline syndrome in Ontario, Canada.</title>
        <authorList>
            <person name="Sulman M."/>
            <person name="Ellouze W."/>
            <person name="Ilyukhin E."/>
        </authorList>
    </citation>
    <scope>NUCLEOTIDE SEQUENCE [LARGE SCALE GENOMIC DNA]</scope>
    <source>
        <strain evidence="7 8">M11/M66-122</strain>
    </source>
</reference>
<dbReference type="PANTHER" id="PTHR23502:SF160">
    <property type="entry name" value="MAJOR FACILITATOR SUPERFAMILY (MFS) PROFILE DOMAIN-CONTAINING PROTEIN-RELATED"/>
    <property type="match status" value="1"/>
</dbReference>
<keyword evidence="2 6" id="KW-0812">Transmembrane</keyword>
<dbReference type="SUPFAM" id="SSF103473">
    <property type="entry name" value="MFS general substrate transporter"/>
    <property type="match status" value="1"/>
</dbReference>
<feature type="transmembrane region" description="Helical" evidence="6">
    <location>
        <begin position="221"/>
        <end position="247"/>
    </location>
</feature>